<dbReference type="SMART" id="SM00355">
    <property type="entry name" value="ZnF_C2H2"/>
    <property type="match status" value="2"/>
</dbReference>
<evidence type="ECO:0008006" key="10">
    <source>
        <dbReference type="Google" id="ProtNLM"/>
    </source>
</evidence>
<dbReference type="SUPFAM" id="SSF57667">
    <property type="entry name" value="beta-beta-alpha zinc fingers"/>
    <property type="match status" value="1"/>
</dbReference>
<dbReference type="SMART" id="SM00271">
    <property type="entry name" value="DnaJ"/>
    <property type="match status" value="1"/>
</dbReference>
<dbReference type="SUPFAM" id="SSF46565">
    <property type="entry name" value="Chaperone J-domain"/>
    <property type="match status" value="1"/>
</dbReference>
<evidence type="ECO:0000256" key="4">
    <source>
        <dbReference type="PROSITE-ProRule" id="PRU00042"/>
    </source>
</evidence>
<dbReference type="InterPro" id="IPR036236">
    <property type="entry name" value="Znf_C2H2_sf"/>
</dbReference>
<keyword evidence="2 4" id="KW-0863">Zinc-finger</keyword>
<keyword evidence="1" id="KW-0479">Metal-binding</keyword>
<evidence type="ECO:0000256" key="2">
    <source>
        <dbReference type="ARBA" id="ARBA00022771"/>
    </source>
</evidence>
<dbReference type="InterPro" id="IPR051964">
    <property type="entry name" value="Chaperone_stress_response"/>
</dbReference>
<dbReference type="PANTHER" id="PTHR44029:SF1">
    <property type="entry name" value="DNAJ HOMOLOG SUBFAMILY C MEMBER 21"/>
    <property type="match status" value="1"/>
</dbReference>
<protein>
    <recommendedName>
        <fullName evidence="10">J domain-containing protein</fullName>
    </recommendedName>
</protein>
<dbReference type="Pfam" id="PF12171">
    <property type="entry name" value="zf-C2H2_jaz"/>
    <property type="match status" value="1"/>
</dbReference>
<feature type="region of interest" description="Disordered" evidence="5">
    <location>
        <begin position="529"/>
        <end position="548"/>
    </location>
</feature>
<dbReference type="PROSITE" id="PS50076">
    <property type="entry name" value="DNAJ_2"/>
    <property type="match status" value="1"/>
</dbReference>
<dbReference type="CDD" id="cd06257">
    <property type="entry name" value="DnaJ"/>
    <property type="match status" value="1"/>
</dbReference>
<evidence type="ECO:0000313" key="8">
    <source>
        <dbReference type="EMBL" id="KAF7773301.1"/>
    </source>
</evidence>
<evidence type="ECO:0000313" key="9">
    <source>
        <dbReference type="Proteomes" id="UP000629468"/>
    </source>
</evidence>
<evidence type="ECO:0000256" key="1">
    <source>
        <dbReference type="ARBA" id="ARBA00022723"/>
    </source>
</evidence>
<dbReference type="Gene3D" id="3.30.160.60">
    <property type="entry name" value="Classic Zinc Finger"/>
    <property type="match status" value="1"/>
</dbReference>
<dbReference type="PROSITE" id="PS50157">
    <property type="entry name" value="ZINC_FINGER_C2H2_2"/>
    <property type="match status" value="1"/>
</dbReference>
<dbReference type="PANTHER" id="PTHR44029">
    <property type="entry name" value="DNAJ HOMOLOG SUBFAMILY C MEMBER 21"/>
    <property type="match status" value="1"/>
</dbReference>
<evidence type="ECO:0000256" key="5">
    <source>
        <dbReference type="SAM" id="MobiDB-lite"/>
    </source>
</evidence>
<dbReference type="InterPro" id="IPR013087">
    <property type="entry name" value="Znf_C2H2_type"/>
</dbReference>
<dbReference type="InterPro" id="IPR054076">
    <property type="entry name" value="ZUO1-like_ZHD"/>
</dbReference>
<dbReference type="InterPro" id="IPR003604">
    <property type="entry name" value="Matrin/U1-like-C_Znf_C2H2"/>
</dbReference>
<dbReference type="GO" id="GO:0008270">
    <property type="term" value="F:zinc ion binding"/>
    <property type="evidence" value="ECO:0007669"/>
    <property type="project" value="UniProtKB-KW"/>
</dbReference>
<gene>
    <name evidence="8" type="ORF">Agabi119p4_5468</name>
</gene>
<dbReference type="SMART" id="SM00451">
    <property type="entry name" value="ZnF_U1"/>
    <property type="match status" value="1"/>
</dbReference>
<dbReference type="Gene3D" id="1.10.287.110">
    <property type="entry name" value="DnaJ domain"/>
    <property type="match status" value="1"/>
</dbReference>
<dbReference type="GO" id="GO:0003676">
    <property type="term" value="F:nucleic acid binding"/>
    <property type="evidence" value="ECO:0007669"/>
    <property type="project" value="InterPro"/>
</dbReference>
<evidence type="ECO:0000256" key="3">
    <source>
        <dbReference type="ARBA" id="ARBA00022833"/>
    </source>
</evidence>
<dbReference type="InterPro" id="IPR001623">
    <property type="entry name" value="DnaJ_domain"/>
</dbReference>
<dbReference type="Pfam" id="PF00226">
    <property type="entry name" value="DnaJ"/>
    <property type="match status" value="1"/>
</dbReference>
<sequence length="548" mass="63010">MGARESRAAQDGDDNAPPDYYQLLEVEETASQDEIRRSFRRLALIHHPDKNHENVEEATKRFASLQQAYEVLSDEQERAWYDSHRASLVPEPDADTVFDDVKRGAPPSRARDRGLTERHLERFFDPTIWQDFGEGPDSFFTIYRNLFSRLQAEEAMFSEAAEYPSFGDSTGEWNSTTEDGQTVKQFYAFWLNFSTEKDFVWSEKWNLSEAPDRRVRRLMEKENQKARDDSRKSYNETVRALVKFIRKRDPRYKAHLARQAELNQIKTDTSAKQDNAAAQRRAQASENYVEQDWQKIDTGHLHVDLEWAIAEGTDDEEWECVVCNKTFRSEAAWDSHERSKKHLKEVERLQRQMREEGEMLGLDDQGGEEADVEEKQIAVGDSTNLQGTTEPPRTPSPSPSQPENSSELPTRDPSPEYGSTEANNRSRKNGKKVSLEPLSRTEKRVLRRNQHLSGDELEPEVNGHIPLIEEEEGEVTQTPELTKRDKRRAKQAKKAESTGAVAKEIRCHVCNETFAGKTKLFSHINDTGHALANTETSSQKPRRKGKKK</sequence>
<accession>A0A8H7F1R8</accession>
<reference evidence="8 9" key="1">
    <citation type="journal article" name="Sci. Rep.">
        <title>Telomere-to-telomere assembled and centromere annotated genomes of the two main subspecies of the button mushroom Agaricus bisporus reveal especially polymorphic chromosome ends.</title>
        <authorList>
            <person name="Sonnenberg A.S.M."/>
            <person name="Sedaghat-Telgerd N."/>
            <person name="Lavrijssen B."/>
            <person name="Ohm R.A."/>
            <person name="Hendrickx P.M."/>
            <person name="Scholtmeijer K."/>
            <person name="Baars J.J.P."/>
            <person name="van Peer A."/>
        </authorList>
    </citation>
    <scope>NUCLEOTIDE SEQUENCE [LARGE SCALE GENOMIC DNA]</scope>
    <source>
        <strain evidence="8 9">H119_p4</strain>
    </source>
</reference>
<feature type="region of interest" description="Disordered" evidence="5">
    <location>
        <begin position="358"/>
        <end position="501"/>
    </location>
</feature>
<evidence type="ECO:0000259" key="6">
    <source>
        <dbReference type="PROSITE" id="PS50076"/>
    </source>
</evidence>
<dbReference type="PROSITE" id="PS00028">
    <property type="entry name" value="ZINC_FINGER_C2H2_1"/>
    <property type="match status" value="2"/>
</dbReference>
<evidence type="ECO:0000259" key="7">
    <source>
        <dbReference type="PROSITE" id="PS50157"/>
    </source>
</evidence>
<comment type="caution">
    <text evidence="8">The sequence shown here is derived from an EMBL/GenBank/DDBJ whole genome shotgun (WGS) entry which is preliminary data.</text>
</comment>
<dbReference type="InterPro" id="IPR018253">
    <property type="entry name" value="DnaJ_domain_CS"/>
</dbReference>
<organism evidence="8 9">
    <name type="scientific">Agaricus bisporus var. burnettii</name>
    <dbReference type="NCBI Taxonomy" id="192524"/>
    <lineage>
        <taxon>Eukaryota</taxon>
        <taxon>Fungi</taxon>
        <taxon>Dikarya</taxon>
        <taxon>Basidiomycota</taxon>
        <taxon>Agaricomycotina</taxon>
        <taxon>Agaricomycetes</taxon>
        <taxon>Agaricomycetidae</taxon>
        <taxon>Agaricales</taxon>
        <taxon>Agaricineae</taxon>
        <taxon>Agaricaceae</taxon>
        <taxon>Agaricus</taxon>
    </lineage>
</organism>
<feature type="domain" description="C2H2-type" evidence="7">
    <location>
        <begin position="318"/>
        <end position="347"/>
    </location>
</feature>
<dbReference type="PROSITE" id="PS00636">
    <property type="entry name" value="DNAJ_1"/>
    <property type="match status" value="1"/>
</dbReference>
<dbReference type="EMBL" id="JABXXO010000007">
    <property type="protein sequence ID" value="KAF7773301.1"/>
    <property type="molecule type" value="Genomic_DNA"/>
</dbReference>
<keyword evidence="3" id="KW-0862">Zinc</keyword>
<feature type="domain" description="J" evidence="6">
    <location>
        <begin position="19"/>
        <end position="85"/>
    </location>
</feature>
<dbReference type="AlphaFoldDB" id="A0A8H7F1R8"/>
<dbReference type="InterPro" id="IPR022755">
    <property type="entry name" value="Znf_C2H2_jaz"/>
</dbReference>
<dbReference type="PRINTS" id="PR00625">
    <property type="entry name" value="JDOMAIN"/>
</dbReference>
<dbReference type="InterPro" id="IPR036869">
    <property type="entry name" value="J_dom_sf"/>
</dbReference>
<dbReference type="Pfam" id="PF21884">
    <property type="entry name" value="ZUO1-like_ZHD"/>
    <property type="match status" value="1"/>
</dbReference>
<dbReference type="Proteomes" id="UP000629468">
    <property type="component" value="Unassembled WGS sequence"/>
</dbReference>
<proteinExistence type="predicted"/>
<dbReference type="GO" id="GO:0005737">
    <property type="term" value="C:cytoplasm"/>
    <property type="evidence" value="ECO:0007669"/>
    <property type="project" value="TreeGrafter"/>
</dbReference>
<name>A0A8H7F1R8_AGABI</name>